<evidence type="ECO:0000313" key="4">
    <source>
        <dbReference type="EMBL" id="OGG53492.1"/>
    </source>
</evidence>
<feature type="domain" description="Response regulatory" evidence="3">
    <location>
        <begin position="12"/>
        <end position="129"/>
    </location>
</feature>
<organism evidence="4 5">
    <name type="scientific">Candidatus Kaiserbacteria bacterium RIFCSPHIGHO2_01_FULL_53_29</name>
    <dbReference type="NCBI Taxonomy" id="1798480"/>
    <lineage>
        <taxon>Bacteria</taxon>
        <taxon>Candidatus Kaiseribacteriota</taxon>
    </lineage>
</organism>
<dbReference type="CDD" id="cd00156">
    <property type="entry name" value="REC"/>
    <property type="match status" value="1"/>
</dbReference>
<evidence type="ECO:0000313" key="5">
    <source>
        <dbReference type="Proteomes" id="UP000176863"/>
    </source>
</evidence>
<dbReference type="Gene3D" id="3.40.50.2300">
    <property type="match status" value="1"/>
</dbReference>
<dbReference type="SMART" id="SM00448">
    <property type="entry name" value="REC"/>
    <property type="match status" value="1"/>
</dbReference>
<gene>
    <name evidence="4" type="ORF">A2851_04200</name>
</gene>
<dbReference type="Proteomes" id="UP000176863">
    <property type="component" value="Unassembled WGS sequence"/>
</dbReference>
<dbReference type="InterPro" id="IPR011006">
    <property type="entry name" value="CheY-like_superfamily"/>
</dbReference>
<reference evidence="4 5" key="1">
    <citation type="journal article" date="2016" name="Nat. Commun.">
        <title>Thousands of microbial genomes shed light on interconnected biogeochemical processes in an aquifer system.</title>
        <authorList>
            <person name="Anantharaman K."/>
            <person name="Brown C.T."/>
            <person name="Hug L.A."/>
            <person name="Sharon I."/>
            <person name="Castelle C.J."/>
            <person name="Probst A.J."/>
            <person name="Thomas B.C."/>
            <person name="Singh A."/>
            <person name="Wilkins M.J."/>
            <person name="Karaoz U."/>
            <person name="Brodie E.L."/>
            <person name="Williams K.H."/>
            <person name="Hubbard S.S."/>
            <person name="Banfield J.F."/>
        </authorList>
    </citation>
    <scope>NUCLEOTIDE SEQUENCE [LARGE SCALE GENOMIC DNA]</scope>
</reference>
<proteinExistence type="predicted"/>
<feature type="modified residue" description="4-aspartylphosphate" evidence="2">
    <location>
        <position position="62"/>
    </location>
</feature>
<dbReference type="InterPro" id="IPR050595">
    <property type="entry name" value="Bact_response_regulator"/>
</dbReference>
<evidence type="ECO:0000256" key="2">
    <source>
        <dbReference type="PROSITE-ProRule" id="PRU00169"/>
    </source>
</evidence>
<dbReference type="EMBL" id="MFKT01000011">
    <property type="protein sequence ID" value="OGG53492.1"/>
    <property type="molecule type" value="Genomic_DNA"/>
</dbReference>
<protein>
    <recommendedName>
        <fullName evidence="3">Response regulatory domain-containing protein</fullName>
    </recommendedName>
</protein>
<dbReference type="PANTHER" id="PTHR44591">
    <property type="entry name" value="STRESS RESPONSE REGULATOR PROTEIN 1"/>
    <property type="match status" value="1"/>
</dbReference>
<dbReference type="InterPro" id="IPR001789">
    <property type="entry name" value="Sig_transdc_resp-reg_receiver"/>
</dbReference>
<accession>A0A1F6CXA6</accession>
<sequence>MIDTTTTATKGSILLVDDDKFLLDMYGMKFSGAGYVVEACSSGNEALRILRGGFKPDVILFDLTMPELDGFTFLKMLSDEHLGQVALKIALTNQSDNVEKNKAAELGATLYIVKASMIPSEVVNTVGVELAKLRA</sequence>
<dbReference type="PANTHER" id="PTHR44591:SF3">
    <property type="entry name" value="RESPONSE REGULATORY DOMAIN-CONTAINING PROTEIN"/>
    <property type="match status" value="1"/>
</dbReference>
<evidence type="ECO:0000256" key="1">
    <source>
        <dbReference type="ARBA" id="ARBA00022553"/>
    </source>
</evidence>
<dbReference type="GO" id="GO:0000160">
    <property type="term" value="P:phosphorelay signal transduction system"/>
    <property type="evidence" value="ECO:0007669"/>
    <property type="project" value="InterPro"/>
</dbReference>
<evidence type="ECO:0000259" key="3">
    <source>
        <dbReference type="PROSITE" id="PS50110"/>
    </source>
</evidence>
<dbReference type="SUPFAM" id="SSF52172">
    <property type="entry name" value="CheY-like"/>
    <property type="match status" value="1"/>
</dbReference>
<name>A0A1F6CXA6_9BACT</name>
<dbReference type="Pfam" id="PF00072">
    <property type="entry name" value="Response_reg"/>
    <property type="match status" value="1"/>
</dbReference>
<dbReference type="PROSITE" id="PS50110">
    <property type="entry name" value="RESPONSE_REGULATORY"/>
    <property type="match status" value="1"/>
</dbReference>
<dbReference type="AlphaFoldDB" id="A0A1F6CXA6"/>
<keyword evidence="1 2" id="KW-0597">Phosphoprotein</keyword>
<dbReference type="STRING" id="1798480.A2851_04200"/>
<comment type="caution">
    <text evidence="4">The sequence shown here is derived from an EMBL/GenBank/DDBJ whole genome shotgun (WGS) entry which is preliminary data.</text>
</comment>